<feature type="coiled-coil region" evidence="1">
    <location>
        <begin position="95"/>
        <end position="129"/>
    </location>
</feature>
<evidence type="ECO:0000313" key="2">
    <source>
        <dbReference type="EMBL" id="KAG6784873.1"/>
    </source>
</evidence>
<keyword evidence="1" id="KW-0175">Coiled coil</keyword>
<evidence type="ECO:0008006" key="4">
    <source>
        <dbReference type="Google" id="ProtNLM"/>
    </source>
</evidence>
<evidence type="ECO:0000256" key="1">
    <source>
        <dbReference type="SAM" id="Coils"/>
    </source>
</evidence>
<name>A0A8X8A8C3_POPTO</name>
<dbReference type="EMBL" id="JAAWWB010000004">
    <property type="protein sequence ID" value="KAG6784873.1"/>
    <property type="molecule type" value="Genomic_DNA"/>
</dbReference>
<dbReference type="PANTHER" id="PTHR33566:SF9">
    <property type="entry name" value="DEFECTIVE IN MERISTEM SILENCING PROTEIN"/>
    <property type="match status" value="1"/>
</dbReference>
<keyword evidence="3" id="KW-1185">Reference proteome</keyword>
<sequence length="442" mass="49529">MEESFRCPTLGSSGYDIEQNRLDSNFHGSKIEKFPLHSVECSSWFAFDSIADTLLYTFIYLRKLLRETLAYAIVLCLNGSNSGHLPSKPYQFICFNDLQDNFDSLIKDIKRHEDNLKFLKSQANHLDESILDLQVRLGKYHSKDAANENSDLHPEEESTQQLLHQEQSAAGILCKVKSYHAIHASNLSLIKDVLGIVATLARVDNDTLSRLLSEYLGLETMLGIVCKTFDGIKALEKYDGDGKIKDIAGLHGLGSSIGRKIDGRFTAFCLEDLRHKPACCLSNDPQKKLALLKPKLPDGKCPSGFLDFAVNMVNLDDRNLFCVTAGGHGLRETLFYNLFSYLQAYKTRADMLSALPCITHGAVSLDGGMITKNGLFLLGSRENFEVKFPLITGRSGLSLNYSQIETRIRKLRWEQHNIEQDMLREQQLLDKARAASSGKPQV</sequence>
<protein>
    <recommendedName>
        <fullName evidence="4">Defective in meristem silencing 3</fullName>
    </recommendedName>
</protein>
<comment type="caution">
    <text evidence="2">The sequence shown here is derived from an EMBL/GenBank/DDBJ whole genome shotgun (WGS) entry which is preliminary data.</text>
</comment>
<dbReference type="AlphaFoldDB" id="A0A8X8A8C3"/>
<dbReference type="OrthoDB" id="10036779at2759"/>
<organism evidence="2 3">
    <name type="scientific">Populus tomentosa</name>
    <name type="common">Chinese white poplar</name>
    <dbReference type="NCBI Taxonomy" id="118781"/>
    <lineage>
        <taxon>Eukaryota</taxon>
        <taxon>Viridiplantae</taxon>
        <taxon>Streptophyta</taxon>
        <taxon>Embryophyta</taxon>
        <taxon>Tracheophyta</taxon>
        <taxon>Spermatophyta</taxon>
        <taxon>Magnoliopsida</taxon>
        <taxon>eudicotyledons</taxon>
        <taxon>Gunneridae</taxon>
        <taxon>Pentapetalae</taxon>
        <taxon>rosids</taxon>
        <taxon>fabids</taxon>
        <taxon>Malpighiales</taxon>
        <taxon>Salicaceae</taxon>
        <taxon>Saliceae</taxon>
        <taxon>Populus</taxon>
    </lineage>
</organism>
<accession>A0A8X8A8C3</accession>
<evidence type="ECO:0000313" key="3">
    <source>
        <dbReference type="Proteomes" id="UP000886885"/>
    </source>
</evidence>
<proteinExistence type="predicted"/>
<reference evidence="2" key="1">
    <citation type="journal article" date="2020" name="bioRxiv">
        <title>Hybrid origin of Populus tomentosa Carr. identified through genome sequencing and phylogenomic analysis.</title>
        <authorList>
            <person name="An X."/>
            <person name="Gao K."/>
            <person name="Chen Z."/>
            <person name="Li J."/>
            <person name="Yang X."/>
            <person name="Yang X."/>
            <person name="Zhou J."/>
            <person name="Guo T."/>
            <person name="Zhao T."/>
            <person name="Huang S."/>
            <person name="Miao D."/>
            <person name="Khan W.U."/>
            <person name="Rao P."/>
            <person name="Ye M."/>
            <person name="Lei B."/>
            <person name="Liao W."/>
            <person name="Wang J."/>
            <person name="Ji L."/>
            <person name="Li Y."/>
            <person name="Guo B."/>
            <person name="Mustafa N.S."/>
            <person name="Li S."/>
            <person name="Yun Q."/>
            <person name="Keller S.R."/>
            <person name="Mao J."/>
            <person name="Zhang R."/>
            <person name="Strauss S.H."/>
        </authorList>
    </citation>
    <scope>NUCLEOTIDE SEQUENCE</scope>
    <source>
        <strain evidence="2">GM15</strain>
        <tissue evidence="2">Leaf</tissue>
    </source>
</reference>
<gene>
    <name evidence="2" type="ORF">POTOM_010584</name>
</gene>
<dbReference type="Proteomes" id="UP000886885">
    <property type="component" value="Chromosome 2D"/>
</dbReference>
<dbReference type="PANTHER" id="PTHR33566">
    <property type="entry name" value="EN/SPM-LIKE TRANSPOSON-RELATED"/>
    <property type="match status" value="1"/>
</dbReference>